<gene>
    <name evidence="2" type="primary">orf104</name>
</gene>
<evidence type="ECO:0000313" key="2">
    <source>
        <dbReference type="EMBL" id="AOQ30910.1"/>
    </source>
</evidence>
<dbReference type="AlphaFoldDB" id="A0A1C9M3L7"/>
<name>A0A1C9M3L7_GLALO</name>
<geneLocation type="mitochondrion" evidence="2"/>
<sequence length="104" mass="11587">MLLNVCTKSGDGILLVAWKACNIWCTKSKSYFIWSAISKHSAKVITPQKSLCKGRLTNACGLGGLLKIHSKLFELLLTIACIILKLCFFFVWATQTQTFLKSET</sequence>
<evidence type="ECO:0000256" key="1">
    <source>
        <dbReference type="SAM" id="Phobius"/>
    </source>
</evidence>
<dbReference type="GeneID" id="29289421"/>
<proteinExistence type="predicted"/>
<keyword evidence="1" id="KW-1133">Transmembrane helix</keyword>
<dbReference type="EMBL" id="KX450332">
    <property type="protein sequence ID" value="AOQ30910.1"/>
    <property type="molecule type" value="Genomic_DNA"/>
</dbReference>
<keyword evidence="2" id="KW-0496">Mitochondrion</keyword>
<keyword evidence="1" id="KW-0812">Transmembrane</keyword>
<reference evidence="2" key="1">
    <citation type="journal article" date="2017" name="Acta Microbiol. Sin.">
        <title>Reanalysis of the mitochondrial genome of the pneumocandin-producing fungus Glarea lozoyensis.</title>
        <authorList>
            <person name="Zhang Y.-J."/>
            <person name="Zhao Y.-X."/>
            <person name="Chen L."/>
            <person name="Liu X.-Z."/>
        </authorList>
    </citation>
    <scope>NUCLEOTIDE SEQUENCE</scope>
    <source>
        <strain evidence="2">ATCC 20868</strain>
    </source>
</reference>
<protein>
    <submittedName>
        <fullName evidence="2">Uncharacterized protein</fullName>
    </submittedName>
</protein>
<dbReference type="RefSeq" id="YP_009306744.1">
    <property type="nucleotide sequence ID" value="NC_031375.1"/>
</dbReference>
<organism evidence="2">
    <name type="scientific">Glarea lozoyensis</name>
    <dbReference type="NCBI Taxonomy" id="101852"/>
    <lineage>
        <taxon>Eukaryota</taxon>
        <taxon>Fungi</taxon>
        <taxon>Dikarya</taxon>
        <taxon>Ascomycota</taxon>
        <taxon>Pezizomycotina</taxon>
        <taxon>Leotiomycetes</taxon>
        <taxon>Helotiales</taxon>
        <taxon>Helotiaceae</taxon>
        <taxon>Glarea</taxon>
    </lineage>
</organism>
<feature type="transmembrane region" description="Helical" evidence="1">
    <location>
        <begin position="72"/>
        <end position="93"/>
    </location>
</feature>
<accession>A0A1C9M3L7</accession>
<keyword evidence="1" id="KW-0472">Membrane</keyword>